<name>A0AAW8SUS5_9ENTE</name>
<evidence type="ECO:0000313" key="2">
    <source>
        <dbReference type="EMBL" id="MDT2537886.1"/>
    </source>
</evidence>
<keyword evidence="1" id="KW-0812">Transmembrane</keyword>
<organism evidence="2 3">
    <name type="scientific">Enterococcus raffinosus</name>
    <dbReference type="NCBI Taxonomy" id="71452"/>
    <lineage>
        <taxon>Bacteria</taxon>
        <taxon>Bacillati</taxon>
        <taxon>Bacillota</taxon>
        <taxon>Bacilli</taxon>
        <taxon>Lactobacillales</taxon>
        <taxon>Enterococcaceae</taxon>
        <taxon>Enterococcus</taxon>
    </lineage>
</organism>
<dbReference type="AlphaFoldDB" id="A0AAW8SUS5"/>
<evidence type="ECO:0000256" key="1">
    <source>
        <dbReference type="SAM" id="Phobius"/>
    </source>
</evidence>
<keyword evidence="1" id="KW-0472">Membrane</keyword>
<gene>
    <name evidence="2" type="ORF">P7D78_07100</name>
</gene>
<keyword evidence="1" id="KW-1133">Transmembrane helix</keyword>
<comment type="caution">
    <text evidence="2">The sequence shown here is derived from an EMBL/GenBank/DDBJ whole genome shotgun (WGS) entry which is preliminary data.</text>
</comment>
<proteinExistence type="predicted"/>
<reference evidence="2" key="1">
    <citation type="submission" date="2023-03" db="EMBL/GenBank/DDBJ databases">
        <authorList>
            <person name="Shen W."/>
            <person name="Cai J."/>
        </authorList>
    </citation>
    <scope>NUCLEOTIDE SEQUENCE</scope>
    <source>
        <strain evidence="2">B646-2</strain>
    </source>
</reference>
<dbReference type="RefSeq" id="WP_010745550.1">
    <property type="nucleotide sequence ID" value="NZ_BAAAXM010000052.1"/>
</dbReference>
<dbReference type="GeneID" id="67040867"/>
<dbReference type="Proteomes" id="UP001249240">
    <property type="component" value="Unassembled WGS sequence"/>
</dbReference>
<evidence type="ECO:0000313" key="3">
    <source>
        <dbReference type="Proteomes" id="UP001249240"/>
    </source>
</evidence>
<sequence>MFDSSAKYFEKMAEDMGVSIKIPRPSKKSLQASVKSNTVVGAGLMAGGVLLSSKSMFALGIVGLAGATALHYQLKD</sequence>
<protein>
    <submittedName>
        <fullName evidence="2">Uncharacterized protein</fullName>
    </submittedName>
</protein>
<feature type="transmembrane region" description="Helical" evidence="1">
    <location>
        <begin position="55"/>
        <end position="74"/>
    </location>
</feature>
<dbReference type="EMBL" id="JARPXM010000005">
    <property type="protein sequence ID" value="MDT2537886.1"/>
    <property type="molecule type" value="Genomic_DNA"/>
</dbReference>
<accession>A0AAW8SUS5</accession>